<evidence type="ECO:0000256" key="5">
    <source>
        <dbReference type="SAM" id="MobiDB-lite"/>
    </source>
</evidence>
<dbReference type="InterPro" id="IPR004111">
    <property type="entry name" value="Repressor_TetR_C"/>
</dbReference>
<dbReference type="InterPro" id="IPR009057">
    <property type="entry name" value="Homeodomain-like_sf"/>
</dbReference>
<evidence type="ECO:0000313" key="8">
    <source>
        <dbReference type="Proteomes" id="UP001180551"/>
    </source>
</evidence>
<keyword evidence="2 4" id="KW-0238">DNA-binding</keyword>
<protein>
    <submittedName>
        <fullName evidence="7">TetR/AcrR family transcriptional regulator</fullName>
    </submittedName>
</protein>
<dbReference type="InterPro" id="IPR036271">
    <property type="entry name" value="Tet_transcr_reg_TetR-rel_C_sf"/>
</dbReference>
<reference evidence="7" key="1">
    <citation type="submission" date="2024-05" db="EMBL/GenBank/DDBJ databases">
        <title>30 novel species of actinomycetes from the DSMZ collection.</title>
        <authorList>
            <person name="Nouioui I."/>
        </authorList>
    </citation>
    <scope>NUCLEOTIDE SEQUENCE</scope>
    <source>
        <strain evidence="7">DSM 41527</strain>
    </source>
</reference>
<dbReference type="InterPro" id="IPR001647">
    <property type="entry name" value="HTH_TetR"/>
</dbReference>
<evidence type="ECO:0000256" key="1">
    <source>
        <dbReference type="ARBA" id="ARBA00023015"/>
    </source>
</evidence>
<dbReference type="PANTHER" id="PTHR30055">
    <property type="entry name" value="HTH-TYPE TRANSCRIPTIONAL REGULATOR RUTR"/>
    <property type="match status" value="1"/>
</dbReference>
<evidence type="ECO:0000256" key="2">
    <source>
        <dbReference type="ARBA" id="ARBA00023125"/>
    </source>
</evidence>
<comment type="caution">
    <text evidence="7">The sequence shown here is derived from an EMBL/GenBank/DDBJ whole genome shotgun (WGS) entry which is preliminary data.</text>
</comment>
<dbReference type="Gene3D" id="1.10.357.10">
    <property type="entry name" value="Tetracycline Repressor, domain 2"/>
    <property type="match status" value="1"/>
</dbReference>
<feature type="compositionally biased region" description="Low complexity" evidence="5">
    <location>
        <begin position="1"/>
        <end position="11"/>
    </location>
</feature>
<evidence type="ECO:0000313" key="7">
    <source>
        <dbReference type="EMBL" id="MDT0458491.1"/>
    </source>
</evidence>
<feature type="region of interest" description="Disordered" evidence="5">
    <location>
        <begin position="1"/>
        <end position="35"/>
    </location>
</feature>
<feature type="domain" description="HTH tetR-type" evidence="6">
    <location>
        <begin position="33"/>
        <end position="93"/>
    </location>
</feature>
<dbReference type="PROSITE" id="PS50977">
    <property type="entry name" value="HTH_TETR_2"/>
    <property type="match status" value="1"/>
</dbReference>
<evidence type="ECO:0000256" key="3">
    <source>
        <dbReference type="ARBA" id="ARBA00023163"/>
    </source>
</evidence>
<dbReference type="Proteomes" id="UP001180551">
    <property type="component" value="Unassembled WGS sequence"/>
</dbReference>
<dbReference type="EMBL" id="JAVRFE010000031">
    <property type="protein sequence ID" value="MDT0458491.1"/>
    <property type="molecule type" value="Genomic_DNA"/>
</dbReference>
<feature type="DNA-binding region" description="H-T-H motif" evidence="4">
    <location>
        <begin position="56"/>
        <end position="75"/>
    </location>
</feature>
<organism evidence="7 8">
    <name type="scientific">Streptomyces mooreae</name>
    <dbReference type="NCBI Taxonomy" id="3075523"/>
    <lineage>
        <taxon>Bacteria</taxon>
        <taxon>Bacillati</taxon>
        <taxon>Actinomycetota</taxon>
        <taxon>Actinomycetes</taxon>
        <taxon>Kitasatosporales</taxon>
        <taxon>Streptomycetaceae</taxon>
        <taxon>Streptomyces</taxon>
    </lineage>
</organism>
<dbReference type="Pfam" id="PF00440">
    <property type="entry name" value="TetR_N"/>
    <property type="match status" value="1"/>
</dbReference>
<keyword evidence="3" id="KW-0804">Transcription</keyword>
<accession>A0ABU2TC67</accession>
<feature type="compositionally biased region" description="Basic and acidic residues" evidence="5">
    <location>
        <begin position="22"/>
        <end position="35"/>
    </location>
</feature>
<evidence type="ECO:0000259" key="6">
    <source>
        <dbReference type="PROSITE" id="PS50977"/>
    </source>
</evidence>
<dbReference type="PANTHER" id="PTHR30055:SF151">
    <property type="entry name" value="TRANSCRIPTIONAL REGULATORY PROTEIN"/>
    <property type="match status" value="1"/>
</dbReference>
<gene>
    <name evidence="7" type="ORF">RM550_22610</name>
</gene>
<dbReference type="Pfam" id="PF02909">
    <property type="entry name" value="TetR_C_1"/>
    <property type="match status" value="1"/>
</dbReference>
<evidence type="ECO:0000256" key="4">
    <source>
        <dbReference type="PROSITE-ProRule" id="PRU00335"/>
    </source>
</evidence>
<dbReference type="Gene3D" id="1.10.10.60">
    <property type="entry name" value="Homeodomain-like"/>
    <property type="match status" value="1"/>
</dbReference>
<sequence>MARTGGSSGRRAGVDPELLWSRAERPRRGRRPAHDRAAITAEAVALADAEGLAAVTMRAVAGRIGAGTMSLYSYVPNKETLLELMIDQVGGDHRLPPEPSGDWRADLRRIAHEQRAIMHRHPWLPGALPAQQTLGPNTLAVWEYTLAALAPAGLDARARLETFSLLTGFVASHVLYELAQERAVEAAGRTSVELLDVQARYLKTAAAAGSLPHLADALEATGDDPAPQAVFDRLLDRMINGLTAAT</sequence>
<name>A0ABU2TC67_9ACTN</name>
<dbReference type="SUPFAM" id="SSF48498">
    <property type="entry name" value="Tetracyclin repressor-like, C-terminal domain"/>
    <property type="match status" value="1"/>
</dbReference>
<dbReference type="InterPro" id="IPR050109">
    <property type="entry name" value="HTH-type_TetR-like_transc_reg"/>
</dbReference>
<dbReference type="SUPFAM" id="SSF46689">
    <property type="entry name" value="Homeodomain-like"/>
    <property type="match status" value="1"/>
</dbReference>
<keyword evidence="1" id="KW-0805">Transcription regulation</keyword>
<keyword evidence="8" id="KW-1185">Reference proteome</keyword>
<proteinExistence type="predicted"/>